<gene>
    <name evidence="2" type="ORF">OG863_00005</name>
    <name evidence="3" type="ORF">OG863_40760</name>
</gene>
<dbReference type="EMBL" id="CP109106">
    <property type="protein sequence ID" value="WSB66498.1"/>
    <property type="molecule type" value="Genomic_DNA"/>
</dbReference>
<dbReference type="RefSeq" id="WP_326615608.1">
    <property type="nucleotide sequence ID" value="NZ_CP109106.1"/>
</dbReference>
<dbReference type="Proteomes" id="UP001344251">
    <property type="component" value="Chromosome"/>
</dbReference>
<reference evidence="3 4" key="1">
    <citation type="submission" date="2022-10" db="EMBL/GenBank/DDBJ databases">
        <title>The complete genomes of actinobacterial strains from the NBC collection.</title>
        <authorList>
            <person name="Joergensen T.S."/>
            <person name="Alvarez Arevalo M."/>
            <person name="Sterndorff E.B."/>
            <person name="Faurdal D."/>
            <person name="Vuksanovic O."/>
            <person name="Mourched A.-S."/>
            <person name="Charusanti P."/>
            <person name="Shaw S."/>
            <person name="Blin K."/>
            <person name="Weber T."/>
        </authorList>
    </citation>
    <scope>NUCLEOTIDE SEQUENCE [LARGE SCALE GENOMIC DNA]</scope>
    <source>
        <strain evidence="3 4">NBC 01774</strain>
    </source>
</reference>
<keyword evidence="1" id="KW-0812">Transmembrane</keyword>
<evidence type="ECO:0000313" key="4">
    <source>
        <dbReference type="Proteomes" id="UP001344251"/>
    </source>
</evidence>
<organism evidence="3 4">
    <name type="scientific">Streptomyces decoyicus</name>
    <dbReference type="NCBI Taxonomy" id="249567"/>
    <lineage>
        <taxon>Bacteria</taxon>
        <taxon>Bacillati</taxon>
        <taxon>Actinomycetota</taxon>
        <taxon>Actinomycetes</taxon>
        <taxon>Kitasatosporales</taxon>
        <taxon>Streptomycetaceae</taxon>
        <taxon>Streptomyces</taxon>
    </lineage>
</organism>
<protein>
    <recommendedName>
        <fullName evidence="5">Integral membrane protein</fullName>
    </recommendedName>
</protein>
<keyword evidence="1" id="KW-0472">Membrane</keyword>
<name>A0ABZ1FV45_9ACTN</name>
<dbReference type="EMBL" id="CP109106">
    <property type="protein sequence ID" value="WSB73759.1"/>
    <property type="molecule type" value="Genomic_DNA"/>
</dbReference>
<evidence type="ECO:0000256" key="1">
    <source>
        <dbReference type="SAM" id="Phobius"/>
    </source>
</evidence>
<proteinExistence type="predicted"/>
<feature type="transmembrane region" description="Helical" evidence="1">
    <location>
        <begin position="81"/>
        <end position="100"/>
    </location>
</feature>
<keyword evidence="1" id="KW-1133">Transmembrane helix</keyword>
<feature type="transmembrane region" description="Helical" evidence="1">
    <location>
        <begin position="112"/>
        <end position="132"/>
    </location>
</feature>
<evidence type="ECO:0008006" key="5">
    <source>
        <dbReference type="Google" id="ProtNLM"/>
    </source>
</evidence>
<sequence length="138" mass="14449">MKQVEPHFFATTKGRNRQADRVVTWTEGHDIVNWHVSRPTWGGVMGSIGGLALVLIFAVVWVLIALVPLRSPSARKAWGRGVLGVSVLLVLIAALFGATADVGISYEGPSPALLTTLGAAIVVAPGAITALVRSGKNS</sequence>
<keyword evidence="4" id="KW-1185">Reference proteome</keyword>
<evidence type="ECO:0000313" key="2">
    <source>
        <dbReference type="EMBL" id="WSB66498.1"/>
    </source>
</evidence>
<accession>A0ABZ1FV45</accession>
<feature type="transmembrane region" description="Helical" evidence="1">
    <location>
        <begin position="44"/>
        <end position="69"/>
    </location>
</feature>
<evidence type="ECO:0000313" key="3">
    <source>
        <dbReference type="EMBL" id="WSB73759.1"/>
    </source>
</evidence>